<reference evidence="2" key="1">
    <citation type="journal article" date="2021" name="Proc. Natl. Acad. Sci. U.S.A.">
        <title>A Catalog of Tens of Thousands of Viruses from Human Metagenomes Reveals Hidden Associations with Chronic Diseases.</title>
        <authorList>
            <person name="Tisza M.J."/>
            <person name="Buck C.B."/>
        </authorList>
    </citation>
    <scope>NUCLEOTIDE SEQUENCE</scope>
    <source>
        <strain evidence="2">CtHEr2</strain>
    </source>
</reference>
<evidence type="ECO:0000256" key="1">
    <source>
        <dbReference type="SAM" id="Phobius"/>
    </source>
</evidence>
<proteinExistence type="predicted"/>
<keyword evidence="1" id="KW-0812">Transmembrane</keyword>
<keyword evidence="1" id="KW-0472">Membrane</keyword>
<evidence type="ECO:0000313" key="2">
    <source>
        <dbReference type="EMBL" id="DAD93099.1"/>
    </source>
</evidence>
<name>A0A8S5NG75_9CAUD</name>
<accession>A0A8S5NG75</accession>
<sequence>MFIFNFIFSIAKHLIVLVGTIACCAFVLGKRSPFDWAAKRIERRNHKKNACTCSYCHH</sequence>
<feature type="transmembrane region" description="Helical" evidence="1">
    <location>
        <begin position="6"/>
        <end position="29"/>
    </location>
</feature>
<keyword evidence="1" id="KW-1133">Transmembrane helix</keyword>
<organism evidence="2">
    <name type="scientific">Siphoviridae sp. ctHEr2</name>
    <dbReference type="NCBI Taxonomy" id="2826229"/>
    <lineage>
        <taxon>Viruses</taxon>
        <taxon>Duplodnaviria</taxon>
        <taxon>Heunggongvirae</taxon>
        <taxon>Uroviricota</taxon>
        <taxon>Caudoviricetes</taxon>
    </lineage>
</organism>
<dbReference type="EMBL" id="BK015152">
    <property type="protein sequence ID" value="DAD93099.1"/>
    <property type="molecule type" value="Genomic_DNA"/>
</dbReference>
<protein>
    <submittedName>
        <fullName evidence="2">FeoB-associated Cys-rich membrane protein</fullName>
    </submittedName>
</protein>